<protein>
    <recommendedName>
        <fullName evidence="3">Regulatory protein GemA</fullName>
    </recommendedName>
</protein>
<sequence>MSSHAMINIAKKQLGLDEETYRSSLMRLTGKTSLRAMSEPERLKVIDDFKAKGFRPVRKTPLKPSSKQLQGRYAPKMQALWIAGYNLGVVTNGSDEALIAFVQRQTKLDHVRFLHDAADAYKAIETLKRWLNRAAGVSWAKDRFLPDWANKPHGQIALTQWSILKKNDQMASEEFGITAWTICGYDGKPQLNNLSEKEWQLVMNKLGERIRKICQA</sequence>
<evidence type="ECO:0008006" key="3">
    <source>
        <dbReference type="Google" id="ProtNLM"/>
    </source>
</evidence>
<dbReference type="Pfam" id="PF06252">
    <property type="entry name" value="GemA"/>
    <property type="match status" value="1"/>
</dbReference>
<dbReference type="EMBL" id="BAAADE010000002">
    <property type="protein sequence ID" value="GAA0600226.1"/>
    <property type="molecule type" value="Genomic_DNA"/>
</dbReference>
<proteinExistence type="predicted"/>
<accession>A0ABN1FY29</accession>
<reference evidence="1 2" key="1">
    <citation type="journal article" date="2019" name="Int. J. Syst. Evol. Microbiol.">
        <title>The Global Catalogue of Microorganisms (GCM) 10K type strain sequencing project: providing services to taxonomists for standard genome sequencing and annotation.</title>
        <authorList>
            <consortium name="The Broad Institute Genomics Platform"/>
            <consortium name="The Broad Institute Genome Sequencing Center for Infectious Disease"/>
            <person name="Wu L."/>
            <person name="Ma J."/>
        </authorList>
    </citation>
    <scope>NUCLEOTIDE SEQUENCE [LARGE SCALE GENOMIC DNA]</scope>
    <source>
        <strain evidence="1 2">JCM 15115</strain>
    </source>
</reference>
<keyword evidence="2" id="KW-1185">Reference proteome</keyword>
<evidence type="ECO:0000313" key="1">
    <source>
        <dbReference type="EMBL" id="GAA0600226.1"/>
    </source>
</evidence>
<evidence type="ECO:0000313" key="2">
    <source>
        <dbReference type="Proteomes" id="UP001424441"/>
    </source>
</evidence>
<name>A0ABN1FY29_9HYPH</name>
<dbReference type="Proteomes" id="UP001424441">
    <property type="component" value="Unassembled WGS sequence"/>
</dbReference>
<dbReference type="RefSeq" id="WP_343803731.1">
    <property type="nucleotide sequence ID" value="NZ_BAAADE010000002.1"/>
</dbReference>
<organism evidence="1 2">
    <name type="scientific">Paenochrobactrum glaciei</name>
    <dbReference type="NCBI Taxonomy" id="486407"/>
    <lineage>
        <taxon>Bacteria</taxon>
        <taxon>Pseudomonadati</taxon>
        <taxon>Pseudomonadota</taxon>
        <taxon>Alphaproteobacteria</taxon>
        <taxon>Hyphomicrobiales</taxon>
        <taxon>Brucellaceae</taxon>
        <taxon>Paenochrobactrum</taxon>
    </lineage>
</organism>
<comment type="caution">
    <text evidence="1">The sequence shown here is derived from an EMBL/GenBank/DDBJ whole genome shotgun (WGS) entry which is preliminary data.</text>
</comment>
<dbReference type="InterPro" id="IPR009363">
    <property type="entry name" value="Phage_Mu_Gp16"/>
</dbReference>
<gene>
    <name evidence="1" type="ORF">GCM10008943_14280</name>
</gene>